<dbReference type="SUPFAM" id="SSF48056">
    <property type="entry name" value="Di-copper centre-containing domain"/>
    <property type="match status" value="1"/>
</dbReference>
<evidence type="ECO:0000256" key="5">
    <source>
        <dbReference type="ARBA" id="ARBA00023008"/>
    </source>
</evidence>
<evidence type="ECO:0000313" key="10">
    <source>
        <dbReference type="Proteomes" id="UP000265515"/>
    </source>
</evidence>
<proteinExistence type="inferred from homology"/>
<dbReference type="InterPro" id="IPR050316">
    <property type="entry name" value="Tyrosinase/Hemocyanin"/>
</dbReference>
<dbReference type="Gramene" id="GBG81568">
    <property type="protein sequence ID" value="GBG81568"/>
    <property type="gene ID" value="CBR_g32559"/>
</dbReference>
<keyword evidence="4" id="KW-0560">Oxidoreductase</keyword>
<feature type="domain" description="Tyrosinase copper-binding" evidence="8">
    <location>
        <begin position="156"/>
        <end position="167"/>
    </location>
</feature>
<dbReference type="PRINTS" id="PR00092">
    <property type="entry name" value="TYROSINASE"/>
</dbReference>
<feature type="compositionally biased region" description="Gly residues" evidence="6">
    <location>
        <begin position="520"/>
        <end position="529"/>
    </location>
</feature>
<dbReference type="PROSITE" id="PS00497">
    <property type="entry name" value="TYROSINASE_1"/>
    <property type="match status" value="1"/>
</dbReference>
<name>A0A388LGX3_CHABU</name>
<dbReference type="Pfam" id="PF00264">
    <property type="entry name" value="Tyrosinase"/>
    <property type="match status" value="2"/>
</dbReference>
<evidence type="ECO:0000313" key="9">
    <source>
        <dbReference type="EMBL" id="GBG81568.1"/>
    </source>
</evidence>
<dbReference type="PANTHER" id="PTHR11474">
    <property type="entry name" value="TYROSINASE FAMILY MEMBER"/>
    <property type="match status" value="1"/>
</dbReference>
<dbReference type="InterPro" id="IPR008922">
    <property type="entry name" value="Di-copper_centre_dom_sf"/>
</dbReference>
<reference evidence="9 10" key="1">
    <citation type="journal article" date="2018" name="Cell">
        <title>The Chara Genome: Secondary Complexity and Implications for Plant Terrestrialization.</title>
        <authorList>
            <person name="Nishiyama T."/>
            <person name="Sakayama H."/>
            <person name="Vries J.D."/>
            <person name="Buschmann H."/>
            <person name="Saint-Marcoux D."/>
            <person name="Ullrich K.K."/>
            <person name="Haas F.B."/>
            <person name="Vanderstraeten L."/>
            <person name="Becker D."/>
            <person name="Lang D."/>
            <person name="Vosolsobe S."/>
            <person name="Rombauts S."/>
            <person name="Wilhelmsson P.K.I."/>
            <person name="Janitza P."/>
            <person name="Kern R."/>
            <person name="Heyl A."/>
            <person name="Rumpler F."/>
            <person name="Villalobos L.I.A.C."/>
            <person name="Clay J.M."/>
            <person name="Skokan R."/>
            <person name="Toyoda A."/>
            <person name="Suzuki Y."/>
            <person name="Kagoshima H."/>
            <person name="Schijlen E."/>
            <person name="Tajeshwar N."/>
            <person name="Catarino B."/>
            <person name="Hetherington A.J."/>
            <person name="Saltykova A."/>
            <person name="Bonnot C."/>
            <person name="Breuninger H."/>
            <person name="Symeonidi A."/>
            <person name="Radhakrishnan G.V."/>
            <person name="Van Nieuwerburgh F."/>
            <person name="Deforce D."/>
            <person name="Chang C."/>
            <person name="Karol K.G."/>
            <person name="Hedrich R."/>
            <person name="Ulvskov P."/>
            <person name="Glockner G."/>
            <person name="Delwiche C.F."/>
            <person name="Petrasek J."/>
            <person name="Van de Peer Y."/>
            <person name="Friml J."/>
            <person name="Beilby M."/>
            <person name="Dolan L."/>
            <person name="Kohara Y."/>
            <person name="Sugano S."/>
            <person name="Fujiyama A."/>
            <person name="Delaux P.-M."/>
            <person name="Quint M."/>
            <person name="TheiBen G."/>
            <person name="Hagemann M."/>
            <person name="Harholt J."/>
            <person name="Dunand C."/>
            <person name="Zachgo S."/>
            <person name="Langdale J."/>
            <person name="Maumus F."/>
            <person name="Straeten D.V.D."/>
            <person name="Gould S.B."/>
            <person name="Rensing S.A."/>
        </authorList>
    </citation>
    <scope>NUCLEOTIDE SEQUENCE [LARGE SCALE GENOMIC DNA]</scope>
    <source>
        <strain evidence="9 10">S276</strain>
    </source>
</reference>
<dbReference type="Proteomes" id="UP000265515">
    <property type="component" value="Unassembled WGS sequence"/>
</dbReference>
<evidence type="ECO:0000256" key="6">
    <source>
        <dbReference type="SAM" id="MobiDB-lite"/>
    </source>
</evidence>
<feature type="compositionally biased region" description="Low complexity" evidence="6">
    <location>
        <begin position="278"/>
        <end position="287"/>
    </location>
</feature>
<dbReference type="STRING" id="69332.A0A388LGX3"/>
<dbReference type="EMBL" id="BFEA01000379">
    <property type="protein sequence ID" value="GBG81568.1"/>
    <property type="molecule type" value="Genomic_DNA"/>
</dbReference>
<evidence type="ECO:0000256" key="1">
    <source>
        <dbReference type="ARBA" id="ARBA00001973"/>
    </source>
</evidence>
<dbReference type="InterPro" id="IPR002227">
    <property type="entry name" value="Tyrosinase_Cu-bd"/>
</dbReference>
<evidence type="ECO:0000256" key="2">
    <source>
        <dbReference type="ARBA" id="ARBA00009928"/>
    </source>
</evidence>
<feature type="region of interest" description="Disordered" evidence="6">
    <location>
        <begin position="257"/>
        <end position="335"/>
    </location>
</feature>
<protein>
    <recommendedName>
        <fullName evidence="7 8">Tyrosinase copper-binding domain-containing protein</fullName>
    </recommendedName>
</protein>
<feature type="compositionally biased region" description="Basic and acidic residues" evidence="6">
    <location>
        <begin position="507"/>
        <end position="519"/>
    </location>
</feature>
<feature type="compositionally biased region" description="Pro residues" evidence="6">
    <location>
        <begin position="288"/>
        <end position="326"/>
    </location>
</feature>
<dbReference type="InterPro" id="IPR022739">
    <property type="entry name" value="Polyphenol_oxidase_cen"/>
</dbReference>
<dbReference type="AlphaFoldDB" id="A0A388LGX3"/>
<feature type="domain" description="Tyrosinase copper-binding" evidence="7">
    <location>
        <begin position="21"/>
        <end position="38"/>
    </location>
</feature>
<accession>A0A388LGX3</accession>
<dbReference type="OrthoDB" id="6132182at2759"/>
<dbReference type="PANTHER" id="PTHR11474:SF76">
    <property type="entry name" value="SHKT DOMAIN-CONTAINING PROTEIN"/>
    <property type="match status" value="1"/>
</dbReference>
<feature type="compositionally biased region" description="Low complexity" evidence="6">
    <location>
        <begin position="258"/>
        <end position="269"/>
    </location>
</feature>
<sequence>MRVHCAFCTVPEAYGPQLQVHTNWHFFPWHRMFLYYHERILAWASGDDSFAIPFWNWDNEVGRPFPPLYMNPKLPLYDPRRRDEVGLAEMVRQATTVQILRESMIDSVTQTSFFGGRVGEGQSGSVESRMHNAVHVAVGRESDGRDMGLFETAALDPIFYNHHANVDRLWTVWLRLEPTPLGPRRNPTSPDFLDSTFTFYDENAQPKNIRVRDVLDYERNLRYRYEEISHDWLNPGELLPPPERTQRGFEEGAFYDTYPQAPQQSPQYPRFEGAFYDPYPQGPQQSPQYPPPPPPPLLPFPPSPSSPTLPFPPSLPPTLPPPPSTSSPPLSTSPPGLMITPDIAWNGLSILPITIPETVLSSMNTLPPTIGGNAAVSGRGSTMGPFLTLQRCSYDGRLPMTMHLFLNQNDSATIGNWQYITSIHNVYNRPANTTVTYNVGLRSAMANAGLDGRRSFTILFVQGTFPRPVTFSAGMQQMSARRRDGGCAPCVVKQKAVLPAMASRPARGGDGREVERRGEGLGGGGGGRVGGREAVGGREVVGGPEIRLRAVVMDHSPRGDVREGVRRAWCSRRRSCQLWLPGLREEDVDEK</sequence>
<organism evidence="9 10">
    <name type="scientific">Chara braunii</name>
    <name type="common">Braun's stonewort</name>
    <dbReference type="NCBI Taxonomy" id="69332"/>
    <lineage>
        <taxon>Eukaryota</taxon>
        <taxon>Viridiplantae</taxon>
        <taxon>Streptophyta</taxon>
        <taxon>Charophyceae</taxon>
        <taxon>Charales</taxon>
        <taxon>Characeae</taxon>
        <taxon>Chara</taxon>
    </lineage>
</organism>
<evidence type="ECO:0000259" key="8">
    <source>
        <dbReference type="PROSITE" id="PS00498"/>
    </source>
</evidence>
<keyword evidence="3" id="KW-0479">Metal-binding</keyword>
<dbReference type="GO" id="GO:0004097">
    <property type="term" value="F:catechol oxidase activity"/>
    <property type="evidence" value="ECO:0007669"/>
    <property type="project" value="InterPro"/>
</dbReference>
<comment type="caution">
    <text evidence="9">The sequence shown here is derived from an EMBL/GenBank/DDBJ whole genome shotgun (WGS) entry which is preliminary data.</text>
</comment>
<dbReference type="Pfam" id="PF12142">
    <property type="entry name" value="PPO1_DWL"/>
    <property type="match status" value="1"/>
</dbReference>
<comment type="cofactor">
    <cofactor evidence="1">
        <name>Cu(2+)</name>
        <dbReference type="ChEBI" id="CHEBI:29036"/>
    </cofactor>
</comment>
<evidence type="ECO:0000259" key="7">
    <source>
        <dbReference type="PROSITE" id="PS00497"/>
    </source>
</evidence>
<dbReference type="GO" id="GO:0046872">
    <property type="term" value="F:metal ion binding"/>
    <property type="evidence" value="ECO:0007669"/>
    <property type="project" value="UniProtKB-KW"/>
</dbReference>
<gene>
    <name evidence="9" type="ORF">CBR_g32559</name>
</gene>
<dbReference type="Gene3D" id="1.10.1280.10">
    <property type="entry name" value="Di-copper center containing domain from catechol oxidase"/>
    <property type="match status" value="1"/>
</dbReference>
<keyword evidence="5" id="KW-0186">Copper</keyword>
<comment type="similarity">
    <text evidence="2">Belongs to the tyrosinase family.</text>
</comment>
<dbReference type="PROSITE" id="PS00498">
    <property type="entry name" value="TYROSINASE_2"/>
    <property type="match status" value="1"/>
</dbReference>
<keyword evidence="10" id="KW-1185">Reference proteome</keyword>
<evidence type="ECO:0000256" key="3">
    <source>
        <dbReference type="ARBA" id="ARBA00022723"/>
    </source>
</evidence>
<evidence type="ECO:0000256" key="4">
    <source>
        <dbReference type="ARBA" id="ARBA00023002"/>
    </source>
</evidence>
<feature type="region of interest" description="Disordered" evidence="6">
    <location>
        <begin position="502"/>
        <end position="536"/>
    </location>
</feature>